<evidence type="ECO:0000313" key="24">
    <source>
        <dbReference type="Proteomes" id="UP000075881"/>
    </source>
</evidence>
<proteinExistence type="inferred from homology"/>
<evidence type="ECO:0000256" key="5">
    <source>
        <dbReference type="ARBA" id="ARBA00010195"/>
    </source>
</evidence>
<dbReference type="PROSITE" id="PS51212">
    <property type="entry name" value="WSC"/>
    <property type="match status" value="2"/>
</dbReference>
<evidence type="ECO:0000256" key="4">
    <source>
        <dbReference type="ARBA" id="ARBA00005093"/>
    </source>
</evidence>
<dbReference type="GO" id="GO:0015012">
    <property type="term" value="P:heparan sulfate proteoglycan biosynthetic process"/>
    <property type="evidence" value="ECO:0007669"/>
    <property type="project" value="UniProtKB-UniPathway"/>
</dbReference>
<evidence type="ECO:0000256" key="12">
    <source>
        <dbReference type="ARBA" id="ARBA00022968"/>
    </source>
</evidence>
<evidence type="ECO:0000259" key="22">
    <source>
        <dbReference type="PROSITE" id="PS51212"/>
    </source>
</evidence>
<dbReference type="GO" id="GO:0005789">
    <property type="term" value="C:endoplasmic reticulum membrane"/>
    <property type="evidence" value="ECO:0007669"/>
    <property type="project" value="UniProtKB-SubCell"/>
</dbReference>
<dbReference type="Pfam" id="PF01822">
    <property type="entry name" value="WSC"/>
    <property type="match status" value="2"/>
</dbReference>
<evidence type="ECO:0000256" key="20">
    <source>
        <dbReference type="SAM" id="MobiDB-lite"/>
    </source>
</evidence>
<evidence type="ECO:0000256" key="14">
    <source>
        <dbReference type="ARBA" id="ARBA00023034"/>
    </source>
</evidence>
<comment type="catalytic activity">
    <reaction evidence="19">
        <text>UDP-alpha-D-xylose + L-seryl-[protein] = 3-O-(beta-D-xylosyl)-L-seryl-[protein] + UDP + H(+)</text>
        <dbReference type="Rhea" id="RHEA:50192"/>
        <dbReference type="Rhea" id="RHEA-COMP:9863"/>
        <dbReference type="Rhea" id="RHEA-COMP:12567"/>
        <dbReference type="ChEBI" id="CHEBI:15378"/>
        <dbReference type="ChEBI" id="CHEBI:29999"/>
        <dbReference type="ChEBI" id="CHEBI:57632"/>
        <dbReference type="ChEBI" id="CHEBI:58223"/>
        <dbReference type="ChEBI" id="CHEBI:132085"/>
        <dbReference type="EC" id="2.4.2.26"/>
    </reaction>
</comment>
<evidence type="ECO:0000256" key="19">
    <source>
        <dbReference type="ARBA" id="ARBA00047847"/>
    </source>
</evidence>
<feature type="domain" description="WSC" evidence="22">
    <location>
        <begin position="1009"/>
        <end position="1103"/>
    </location>
</feature>
<keyword evidence="11" id="KW-0256">Endoplasmic reticulum</keyword>
<sequence length="1780" mass="203987">MASKQVVHPAGHRAAHIKCIIGVICLLSIGTLLVKSVVYRNVLTTPERGTGPSIKSFTSSNGTEYEFPCELSEPRALDAIKRAITDECKFKLANAACKNAHGKLTPREIVSQCPSGGYVPFRLVGCFPLKEISHNTVIRTMQNNTPKTCVYFCKQRDFRYAMLQNGKACYCGDDRPNPNERLNDRRCNLPCSGNPAHVCGGSFESSVYETGLAKHPEQPIRLHSSSKEKPVRIAFLLMFHKRNLRQIRRLLRVIYDRNHYYFIHVDPKQHYLFRELLKLEKDFPNIHVSRQRHTITWACFTQLQALLASLKHMLSIPTWNPDYILNLSESDFPVMTITKLTQFLTANRGRNFLLMQGMVTVDEFISKAGYDKQFVECENRMWLIGDRDPPNGIVTNGASDWFCLTRDFVQYALDMREDLVVDILAVMKHTAHSTENFFSQLLQNSRFCQTHYNSNLRVISWVPGKGCPTSRSVEWTGCSPITIRREDFPLLQERLRDDIYAVRKINPIFDQTIILILEEKVFGKYPTGVPNLNSYWQSVYHHADETHEDRMNAVLNVAHVLLYINAQANKLEQYEVLKILEITHYFNRNAFEGFLIRHVALLNDHRLELEVFVKPKNKFKPHRTLVDQMANFKLEMSNTIDVVENEPIDFDRVLTVDKQPVVVLRLPKYKTLANTITHTVSVELINPRQQSVAMEKHTIVQEPEEDDHHLLHSTVLKTPLVPGIWCAKVSVNESYVGMIHFLTVKQKPILPRRFSSSTDSCVRQDGFPFENTTCKLGNVSFMLRQQFRFIQHVAQMYQIESTCIVSGEIASKHFNVKPFDRCTSSLWSSFAPDPKSDVHYRCVEKAMQKFPLRLLWRYKVFVLIGFMIVAGQVFLAYKLLRMPLSGNETTEERDLSRKLYEKYVKKSSPGDTLASNDGDDRGKETADTARQGRSTAREANPQNQHILRLDELDFVPPCELTRKETVSAIHRAKSQSCKAKIVEVACEIQAGKFYPQRLPTFCPRGDHSPNRALGCFRDEKNFRLLSGYYSTFKTNNSPEKCIRLCLQSGYPFAGVQYGYECFCGDEVPKASAKLPDSSCNIKCPGDPKQACGGYFTINVYETGIRKFAAQSTETVPKRADETVRIAFLLTLNGRAVRQVHRLLKALYSPRHFYYIHIDSRQEYLYRELLKLEPRFPNIRLARKRFSSIWGGASLLQMLLSCMEHLLYESSWQWDFVLNLSESDFPLKTVDQLVTFLTANRGQNFVRNHGREVQRFIQKQGLDMTFVECDNRMWRIGDRALPAGITIDGGSDWVCLSRDFARYVTGDGAGHQDELINGLLRVFEYTILPAESFFHTALRNSRFCHTYTNNNLHMTNWKRQLGCKCQYRHIVDWCGCSPNNFRTEDWERLQASQHKKLFFARKFEAMVNQAIVLQLEEWIYGPYPADYPNLHAYWQNVFHYQDTATSVDGALLNVAYSLLRMNGQTSSVQLYEPGRIREITHYFERDAYRGFLVRHEAKIKEAGEGWSELETWISPVVTAKVTRSTSLARRLIHLEVSTEYDEKEQLSRNFPRIIGTNVEPALIFRLVQPLESERIKGGNATNYSLTVEWIDPVGTIVAASHFTIEDSPNGPPHSFNHFLKGGSKLKLPLAEGVWGARLLQGKVLLGATRFLVTESTLQVVRGAENDAYERHTHRQVLPLGGGSSANTATSKVRAKDGKQNPVGHSGDRHDRAERWQDSDDQLQYHQLDKLVSQFFAIRETCAVTRVERNELSRFIDCKSTSWSSLAADPKSDIDVESVTSN</sequence>
<evidence type="ECO:0000256" key="17">
    <source>
        <dbReference type="ARBA" id="ARBA00023180"/>
    </source>
</evidence>
<organism evidence="23 24">
    <name type="scientific">Anopheles christyi</name>
    <dbReference type="NCBI Taxonomy" id="43041"/>
    <lineage>
        <taxon>Eukaryota</taxon>
        <taxon>Metazoa</taxon>
        <taxon>Ecdysozoa</taxon>
        <taxon>Arthropoda</taxon>
        <taxon>Hexapoda</taxon>
        <taxon>Insecta</taxon>
        <taxon>Pterygota</taxon>
        <taxon>Neoptera</taxon>
        <taxon>Endopterygota</taxon>
        <taxon>Diptera</taxon>
        <taxon>Nematocera</taxon>
        <taxon>Culicoidea</taxon>
        <taxon>Culicidae</taxon>
        <taxon>Anophelinae</taxon>
        <taxon>Anopheles</taxon>
    </lineage>
</organism>
<feature type="domain" description="WSC" evidence="22">
    <location>
        <begin position="120"/>
        <end position="211"/>
    </location>
</feature>
<comment type="pathway">
    <text evidence="3">Glycan metabolism; chondroitin sulfate biosynthesis.</text>
</comment>
<feature type="region of interest" description="Disordered" evidence="20">
    <location>
        <begin position="1676"/>
        <end position="1710"/>
    </location>
</feature>
<keyword evidence="9 21" id="KW-0812">Transmembrane</keyword>
<keyword evidence="16" id="KW-1015">Disulfide bond</keyword>
<keyword evidence="15 21" id="KW-0472">Membrane</keyword>
<protein>
    <recommendedName>
        <fullName evidence="6">protein xylosyltransferase</fullName>
        <ecNumber evidence="6">2.4.2.26</ecNumber>
    </recommendedName>
    <alternativeName>
        <fullName evidence="18">Peptide O-xylosyltransferase</fullName>
    </alternativeName>
</protein>
<keyword evidence="17" id="KW-0325">Glycoprotein</keyword>
<dbReference type="EC" id="2.4.2.26" evidence="6"/>
<feature type="compositionally biased region" description="Basic and acidic residues" evidence="20">
    <location>
        <begin position="918"/>
        <end position="927"/>
    </location>
</feature>
<dbReference type="InterPro" id="IPR043538">
    <property type="entry name" value="XYLT"/>
</dbReference>
<keyword evidence="8" id="KW-0808">Transferase</keyword>
<evidence type="ECO:0000256" key="18">
    <source>
        <dbReference type="ARBA" id="ARBA00042865"/>
    </source>
</evidence>
<reference evidence="24" key="1">
    <citation type="submission" date="2013-03" db="EMBL/GenBank/DDBJ databases">
        <title>The Genome Sequence of Anopheles christyi ACHKN1017.</title>
        <authorList>
            <consortium name="The Broad Institute Genomics Platform"/>
            <person name="Neafsey D.E."/>
            <person name="Besansky N."/>
            <person name="Walker B."/>
            <person name="Young S.K."/>
            <person name="Zeng Q."/>
            <person name="Gargeya S."/>
            <person name="Fitzgerald M."/>
            <person name="Haas B."/>
            <person name="Abouelleil A."/>
            <person name="Allen A.W."/>
            <person name="Alvarado L."/>
            <person name="Arachchi H.M."/>
            <person name="Berlin A.M."/>
            <person name="Chapman S.B."/>
            <person name="Gainer-Dewar J."/>
            <person name="Goldberg J."/>
            <person name="Griggs A."/>
            <person name="Gujja S."/>
            <person name="Hansen M."/>
            <person name="Howarth C."/>
            <person name="Imamovic A."/>
            <person name="Ireland A."/>
            <person name="Larimer J."/>
            <person name="McCowan C."/>
            <person name="Murphy C."/>
            <person name="Pearson M."/>
            <person name="Poon T.W."/>
            <person name="Priest M."/>
            <person name="Roberts A."/>
            <person name="Saif S."/>
            <person name="Shea T."/>
            <person name="Sisk P."/>
            <person name="Sykes S."/>
            <person name="Wortman J."/>
            <person name="Nusbaum C."/>
            <person name="Birren B."/>
        </authorList>
    </citation>
    <scope>NUCLEOTIDE SEQUENCE [LARGE SCALE GENOMIC DNA]</scope>
    <source>
        <strain evidence="24">ACHKN1017</strain>
    </source>
</reference>
<dbReference type="PANTHER" id="PTHR46025">
    <property type="entry name" value="XYLOSYLTRANSFERASE OXT"/>
    <property type="match status" value="1"/>
</dbReference>
<dbReference type="PANTHER" id="PTHR46025:SF3">
    <property type="entry name" value="XYLOSYLTRANSFERASE OXT"/>
    <property type="match status" value="1"/>
</dbReference>
<evidence type="ECO:0000256" key="2">
    <source>
        <dbReference type="ARBA" id="ARBA00004648"/>
    </source>
</evidence>
<dbReference type="Pfam" id="PF12529">
    <property type="entry name" value="Xylo_C"/>
    <property type="match status" value="2"/>
</dbReference>
<evidence type="ECO:0000256" key="13">
    <source>
        <dbReference type="ARBA" id="ARBA00022989"/>
    </source>
</evidence>
<evidence type="ECO:0000256" key="3">
    <source>
        <dbReference type="ARBA" id="ARBA00004840"/>
    </source>
</evidence>
<evidence type="ECO:0000256" key="21">
    <source>
        <dbReference type="SAM" id="Phobius"/>
    </source>
</evidence>
<dbReference type="GO" id="GO:0000139">
    <property type="term" value="C:Golgi membrane"/>
    <property type="evidence" value="ECO:0007669"/>
    <property type="project" value="UniProtKB-SubCell"/>
</dbReference>
<dbReference type="EnsemblMetazoa" id="ACHR007012-RA">
    <property type="protein sequence ID" value="ACHR007012-PA"/>
    <property type="gene ID" value="ACHR007012"/>
</dbReference>
<comment type="subcellular location">
    <subcellularLocation>
        <location evidence="2">Endoplasmic reticulum membrane</location>
        <topology evidence="2">Single-pass type II membrane protein</topology>
    </subcellularLocation>
    <subcellularLocation>
        <location evidence="1">Golgi apparatus membrane</location>
        <topology evidence="1">Single-pass type II membrane protein</topology>
    </subcellularLocation>
</comment>
<evidence type="ECO:0000256" key="1">
    <source>
        <dbReference type="ARBA" id="ARBA00004323"/>
    </source>
</evidence>
<evidence type="ECO:0000256" key="7">
    <source>
        <dbReference type="ARBA" id="ARBA00022676"/>
    </source>
</evidence>
<keyword evidence="7" id="KW-0328">Glycosyltransferase</keyword>
<evidence type="ECO:0000256" key="10">
    <source>
        <dbReference type="ARBA" id="ARBA00022723"/>
    </source>
</evidence>
<evidence type="ECO:0000256" key="8">
    <source>
        <dbReference type="ARBA" id="ARBA00022679"/>
    </source>
</evidence>
<dbReference type="GO" id="GO:0046872">
    <property type="term" value="F:metal ion binding"/>
    <property type="evidence" value="ECO:0007669"/>
    <property type="project" value="UniProtKB-KW"/>
</dbReference>
<name>A0A182K8C7_9DIPT</name>
<dbReference type="InterPro" id="IPR002889">
    <property type="entry name" value="WSC_carb-bd"/>
</dbReference>
<keyword evidence="13 21" id="KW-1133">Transmembrane helix</keyword>
<comment type="pathway">
    <text evidence="4">Glycan metabolism; heparan sulfate biosynthesis.</text>
</comment>
<dbReference type="STRING" id="43041.A0A182K8C7"/>
<dbReference type="Proteomes" id="UP000075881">
    <property type="component" value="Unassembled WGS sequence"/>
</dbReference>
<evidence type="ECO:0000256" key="15">
    <source>
        <dbReference type="ARBA" id="ARBA00023136"/>
    </source>
</evidence>
<dbReference type="UniPathway" id="UPA00756"/>
<evidence type="ECO:0000256" key="16">
    <source>
        <dbReference type="ARBA" id="ARBA00023157"/>
    </source>
</evidence>
<keyword evidence="10" id="KW-0479">Metal-binding</keyword>
<evidence type="ECO:0000256" key="11">
    <source>
        <dbReference type="ARBA" id="ARBA00022824"/>
    </source>
</evidence>
<feature type="region of interest" description="Disordered" evidence="20">
    <location>
        <begin position="906"/>
        <end position="942"/>
    </location>
</feature>
<keyword evidence="14" id="KW-0333">Golgi apparatus</keyword>
<dbReference type="GO" id="GO:0050650">
    <property type="term" value="P:chondroitin sulfate proteoglycan biosynthetic process"/>
    <property type="evidence" value="ECO:0007669"/>
    <property type="project" value="TreeGrafter"/>
</dbReference>
<keyword evidence="12" id="KW-0735">Signal-anchor</keyword>
<reference evidence="23" key="2">
    <citation type="submission" date="2020-05" db="UniProtKB">
        <authorList>
            <consortium name="EnsemblMetazoa"/>
        </authorList>
    </citation>
    <scope>IDENTIFICATION</scope>
    <source>
        <strain evidence="23">ACHKN1017</strain>
    </source>
</reference>
<dbReference type="InterPro" id="IPR003406">
    <property type="entry name" value="Glyco_trans_14"/>
</dbReference>
<accession>A0A182K8C7</accession>
<comment type="similarity">
    <text evidence="5">Belongs to the glycosyltransferase 14 family. XylT subfamily.</text>
</comment>
<feature type="transmembrane region" description="Helical" evidence="21">
    <location>
        <begin position="15"/>
        <end position="34"/>
    </location>
</feature>
<dbReference type="GO" id="GO:0030158">
    <property type="term" value="F:protein xylosyltransferase activity"/>
    <property type="evidence" value="ECO:0007669"/>
    <property type="project" value="UniProtKB-EC"/>
</dbReference>
<dbReference type="SMART" id="SM00321">
    <property type="entry name" value="WSC"/>
    <property type="match status" value="2"/>
</dbReference>
<evidence type="ECO:0000256" key="6">
    <source>
        <dbReference type="ARBA" id="ARBA00011972"/>
    </source>
</evidence>
<evidence type="ECO:0000313" key="23">
    <source>
        <dbReference type="EnsemblMetazoa" id="ACHR007012-PA"/>
    </source>
</evidence>
<evidence type="ECO:0000256" key="9">
    <source>
        <dbReference type="ARBA" id="ARBA00022692"/>
    </source>
</evidence>
<keyword evidence="24" id="KW-1185">Reference proteome</keyword>
<dbReference type="Pfam" id="PF02485">
    <property type="entry name" value="Branch"/>
    <property type="match status" value="2"/>
</dbReference>
<dbReference type="InterPro" id="IPR024448">
    <property type="entry name" value="XylT_C"/>
</dbReference>
<dbReference type="VEuPathDB" id="VectorBase:ACHR007012"/>
<dbReference type="UniPathway" id="UPA00755"/>